<name>A0A4S3TNI6_9EURY</name>
<dbReference type="EMBL" id="RBZW01000015">
    <property type="protein sequence ID" value="THE65842.1"/>
    <property type="molecule type" value="Genomic_DNA"/>
</dbReference>
<dbReference type="AlphaFoldDB" id="A0A4S3TNI6"/>
<evidence type="ECO:0000313" key="2">
    <source>
        <dbReference type="Proteomes" id="UP000318864"/>
    </source>
</evidence>
<sequence>MDRAIVVATQRAERALVGRKLFMDIGLWCLAFGLDSRHAVVDFALELEALFEFCNVDFDDVGTF</sequence>
<proteinExistence type="predicted"/>
<comment type="caution">
    <text evidence="1">The sequence shown here is derived from an EMBL/GenBank/DDBJ whole genome shotgun (WGS) entry which is preliminary data.</text>
</comment>
<organism evidence="1 2">
    <name type="scientific">Salinadaptatus halalkaliphilus</name>
    <dbReference type="NCBI Taxonomy" id="2419781"/>
    <lineage>
        <taxon>Archaea</taxon>
        <taxon>Methanobacteriati</taxon>
        <taxon>Methanobacteriota</taxon>
        <taxon>Stenosarchaea group</taxon>
        <taxon>Halobacteria</taxon>
        <taxon>Halobacteriales</taxon>
        <taxon>Natrialbaceae</taxon>
        <taxon>Salinadaptatus</taxon>
    </lineage>
</organism>
<gene>
    <name evidence="1" type="ORF">D8Y22_05510</name>
</gene>
<evidence type="ECO:0000313" key="1">
    <source>
        <dbReference type="EMBL" id="THE65842.1"/>
    </source>
</evidence>
<protein>
    <submittedName>
        <fullName evidence="1">Uncharacterized protein</fullName>
    </submittedName>
</protein>
<dbReference type="Proteomes" id="UP000318864">
    <property type="component" value="Unassembled WGS sequence"/>
</dbReference>
<reference evidence="1 2" key="1">
    <citation type="submission" date="2018-10" db="EMBL/GenBank/DDBJ databases">
        <title>Natronolimnobius sp. XQ-INN 246 isolated from Inner Mongolia Autonomous Region of China.</title>
        <authorList>
            <person name="Xue Q."/>
        </authorList>
    </citation>
    <scope>NUCLEOTIDE SEQUENCE [LARGE SCALE GENOMIC DNA]</scope>
    <source>
        <strain evidence="1 2">XQ-INN 246</strain>
    </source>
</reference>
<accession>A0A4S3TNI6</accession>
<keyword evidence="2" id="KW-1185">Reference proteome</keyword>